<accession>A0A0E9XAM5</accession>
<dbReference type="EMBL" id="GBXM01008878">
    <property type="protein sequence ID" value="JAH99699.1"/>
    <property type="molecule type" value="Transcribed_RNA"/>
</dbReference>
<reference evidence="1" key="2">
    <citation type="journal article" date="2015" name="Fish Shellfish Immunol.">
        <title>Early steps in the European eel (Anguilla anguilla)-Vibrio vulnificus interaction in the gills: Role of the RtxA13 toxin.</title>
        <authorList>
            <person name="Callol A."/>
            <person name="Pajuelo D."/>
            <person name="Ebbesson L."/>
            <person name="Teles M."/>
            <person name="MacKenzie S."/>
            <person name="Amaro C."/>
        </authorList>
    </citation>
    <scope>NUCLEOTIDE SEQUENCE</scope>
</reference>
<proteinExistence type="predicted"/>
<evidence type="ECO:0000313" key="1">
    <source>
        <dbReference type="EMBL" id="JAH99699.1"/>
    </source>
</evidence>
<organism evidence="1">
    <name type="scientific">Anguilla anguilla</name>
    <name type="common">European freshwater eel</name>
    <name type="synonym">Muraena anguilla</name>
    <dbReference type="NCBI Taxonomy" id="7936"/>
    <lineage>
        <taxon>Eukaryota</taxon>
        <taxon>Metazoa</taxon>
        <taxon>Chordata</taxon>
        <taxon>Craniata</taxon>
        <taxon>Vertebrata</taxon>
        <taxon>Euteleostomi</taxon>
        <taxon>Actinopterygii</taxon>
        <taxon>Neopterygii</taxon>
        <taxon>Teleostei</taxon>
        <taxon>Anguilliformes</taxon>
        <taxon>Anguillidae</taxon>
        <taxon>Anguilla</taxon>
    </lineage>
</organism>
<reference evidence="1" key="1">
    <citation type="submission" date="2014-11" db="EMBL/GenBank/DDBJ databases">
        <authorList>
            <person name="Amaro Gonzalez C."/>
        </authorList>
    </citation>
    <scope>NUCLEOTIDE SEQUENCE</scope>
</reference>
<protein>
    <submittedName>
        <fullName evidence="1">Uncharacterized protein</fullName>
    </submittedName>
</protein>
<dbReference type="AlphaFoldDB" id="A0A0E9XAM5"/>
<sequence>MKASSWITYRLFLPIPTVGRSIGASLQKLVDVSLSKEVENHILCKSFNFAKRSILSKKC</sequence>
<name>A0A0E9XAM5_ANGAN</name>